<evidence type="ECO:0000313" key="5">
    <source>
        <dbReference type="EMBL" id="TXL61330.1"/>
    </source>
</evidence>
<dbReference type="PANTHER" id="PTHR30024:SF47">
    <property type="entry name" value="TAURINE-BINDING PERIPLASMIC PROTEIN"/>
    <property type="match status" value="1"/>
</dbReference>
<dbReference type="Gene3D" id="3.40.190.10">
    <property type="entry name" value="Periplasmic binding protein-like II"/>
    <property type="match status" value="2"/>
</dbReference>
<keyword evidence="3" id="KW-0732">Signal</keyword>
<comment type="similarity">
    <text evidence="2">Belongs to the bacterial solute-binding protein SsuA/TauA family.</text>
</comment>
<feature type="domain" description="SsuA/THI5-like" evidence="4">
    <location>
        <begin position="29"/>
        <end position="249"/>
    </location>
</feature>
<dbReference type="InterPro" id="IPR015168">
    <property type="entry name" value="SsuA/THI5"/>
</dbReference>
<evidence type="ECO:0000313" key="6">
    <source>
        <dbReference type="Proteomes" id="UP000321571"/>
    </source>
</evidence>
<evidence type="ECO:0000256" key="2">
    <source>
        <dbReference type="ARBA" id="ARBA00010742"/>
    </source>
</evidence>
<evidence type="ECO:0000259" key="4">
    <source>
        <dbReference type="Pfam" id="PF09084"/>
    </source>
</evidence>
<dbReference type="Proteomes" id="UP000321571">
    <property type="component" value="Unassembled WGS sequence"/>
</dbReference>
<dbReference type="Pfam" id="PF09084">
    <property type="entry name" value="NMT1"/>
    <property type="match status" value="1"/>
</dbReference>
<accession>A0A5C8NJG2</accession>
<evidence type="ECO:0000256" key="3">
    <source>
        <dbReference type="ARBA" id="ARBA00022729"/>
    </source>
</evidence>
<dbReference type="PANTHER" id="PTHR30024">
    <property type="entry name" value="ALIPHATIC SULFONATES-BINDING PROTEIN-RELATED"/>
    <property type="match status" value="1"/>
</dbReference>
<proteinExistence type="inferred from homology"/>
<dbReference type="OrthoDB" id="9151569at2"/>
<reference evidence="5 6" key="1">
    <citation type="submission" date="2019-06" db="EMBL/GenBank/DDBJ databases">
        <title>Aeromicrobium sp. nov., isolated from a maize field.</title>
        <authorList>
            <person name="Lin S.-Y."/>
            <person name="Tsai C.-F."/>
            <person name="Young C.-C."/>
        </authorList>
    </citation>
    <scope>NUCLEOTIDE SEQUENCE [LARGE SCALE GENOMIC DNA]</scope>
    <source>
        <strain evidence="5 6">CC-CFT486</strain>
    </source>
</reference>
<protein>
    <submittedName>
        <fullName evidence="5">ABC transporter substrate-binding protein</fullName>
    </submittedName>
</protein>
<comment type="caution">
    <text evidence="5">The sequence shown here is derived from an EMBL/GenBank/DDBJ whole genome shotgun (WGS) entry which is preliminary data.</text>
</comment>
<dbReference type="SUPFAM" id="SSF53850">
    <property type="entry name" value="Periplasmic binding protein-like II"/>
    <property type="match status" value="1"/>
</dbReference>
<dbReference type="AlphaFoldDB" id="A0A5C8NJG2"/>
<comment type="subcellular location">
    <subcellularLocation>
        <location evidence="1">Periplasm</location>
    </subcellularLocation>
</comment>
<dbReference type="GO" id="GO:0042597">
    <property type="term" value="C:periplasmic space"/>
    <property type="evidence" value="ECO:0007669"/>
    <property type="project" value="UniProtKB-SubCell"/>
</dbReference>
<evidence type="ECO:0000256" key="1">
    <source>
        <dbReference type="ARBA" id="ARBA00004418"/>
    </source>
</evidence>
<organism evidence="5 6">
    <name type="scientific">Aeromicrobium terrae</name>
    <dbReference type="NCBI Taxonomy" id="2498846"/>
    <lineage>
        <taxon>Bacteria</taxon>
        <taxon>Bacillati</taxon>
        <taxon>Actinomycetota</taxon>
        <taxon>Actinomycetes</taxon>
        <taxon>Propionibacteriales</taxon>
        <taxon>Nocardioidaceae</taxon>
        <taxon>Aeromicrobium</taxon>
    </lineage>
</organism>
<sequence length="317" mass="33426">MVLALTKSHSTEEFHVRLAVPDLISNSYFPAVAAVELGTLRDEGLDVTLELRFPVTDAAGALRDGEIDLLAGAAHAPLYDARGWTDTVLLAALAQHMYWFLVVPADSELEPGTWSSLRDLRIGAAPGPDDGLRRLFALSGIDVEERGIDIAPVPGTDSDSVSFGVTAADALAHGRIDAFWANGMGAEVAVQRGVGKVILDARRGEQEPALTTFPALMTTRKLAEEQPDVAAAAVRALVRAQDALREDPSLATKVATGLFPDMETGLIAGIIERDLPFYEPAISPAALAGLRDFAEWAGLPGAGTDLDTAVATPATQP</sequence>
<dbReference type="EMBL" id="VDUX01000003">
    <property type="protein sequence ID" value="TXL61330.1"/>
    <property type="molecule type" value="Genomic_DNA"/>
</dbReference>
<keyword evidence="6" id="KW-1185">Reference proteome</keyword>
<name>A0A5C8NJG2_9ACTN</name>
<gene>
    <name evidence="5" type="ORF">FHP06_07825</name>
</gene>